<evidence type="ECO:0000256" key="1">
    <source>
        <dbReference type="ARBA" id="ARBA00004459"/>
    </source>
</evidence>
<keyword evidence="2 6" id="KW-0732">Signal</keyword>
<evidence type="ECO:0000256" key="6">
    <source>
        <dbReference type="SAM" id="SignalP"/>
    </source>
</evidence>
<evidence type="ECO:0000313" key="8">
    <source>
        <dbReference type="Proteomes" id="UP001302257"/>
    </source>
</evidence>
<sequence length="243" mass="25859">MIRWILTLALLALLNGCASQPAVAQKSLQIGSATSRNLFVDSSQFANRTIKLRLRNSSGDPEFDVGRLRQSIESGLRSAGYEVSDQSFGIVMDVNAFQFRTAAVSNVSSSSGIGLLLGGVAGYEIAKRSGDVGTGSGAILGAVAGAAIEEIIRNHGTRATYLALCDVNIGIVRKESTKNDRFIIGGNKIERAKDEEREKDAYTGFATRDTVRVAVYAGDDSARAEQTTSAIVDRLGRVIANLL</sequence>
<keyword evidence="5" id="KW-0449">Lipoprotein</keyword>
<feature type="signal peptide" evidence="6">
    <location>
        <begin position="1"/>
        <end position="24"/>
    </location>
</feature>
<evidence type="ECO:0000256" key="4">
    <source>
        <dbReference type="ARBA" id="ARBA00023139"/>
    </source>
</evidence>
<dbReference type="Proteomes" id="UP001302257">
    <property type="component" value="Chromosome"/>
</dbReference>
<keyword evidence="4" id="KW-0564">Palmitate</keyword>
<feature type="chain" id="PRO_5046095064" evidence="6">
    <location>
        <begin position="25"/>
        <end position="243"/>
    </location>
</feature>
<organism evidence="7 8">
    <name type="scientific">Rhodoferax mekongensis</name>
    <dbReference type="NCBI Taxonomy" id="3068341"/>
    <lineage>
        <taxon>Bacteria</taxon>
        <taxon>Pseudomonadati</taxon>
        <taxon>Pseudomonadota</taxon>
        <taxon>Betaproteobacteria</taxon>
        <taxon>Burkholderiales</taxon>
        <taxon>Comamonadaceae</taxon>
        <taxon>Rhodoferax</taxon>
    </lineage>
</organism>
<dbReference type="InterPro" id="IPR008874">
    <property type="entry name" value="TraT_complement-R"/>
</dbReference>
<comment type="subcellular location">
    <subcellularLocation>
        <location evidence="1">Cell outer membrane</location>
        <topology evidence="1">Lipid-anchor</topology>
    </subcellularLocation>
</comment>
<reference evidence="7 8" key="1">
    <citation type="submission" date="2023-08" db="EMBL/GenBank/DDBJ databases">
        <title>Rhodoferax potami sp. nov. and Rhodoferax mekongensis sp. nov., isolated from the Mekong River in Thailand.</title>
        <authorList>
            <person name="Kitikhun S."/>
            <person name="Charoenyingcharoen P."/>
            <person name="Siriarchawattana P."/>
            <person name="Likhitrattanapisal S."/>
            <person name="Nilsakha T."/>
            <person name="Chanpet A."/>
            <person name="Rattanawaree P."/>
            <person name="Ingsriswang S."/>
        </authorList>
    </citation>
    <scope>NUCLEOTIDE SEQUENCE [LARGE SCALE GENOMIC DNA]</scope>
    <source>
        <strain evidence="7 8">TBRC 17307</strain>
    </source>
</reference>
<evidence type="ECO:0000256" key="2">
    <source>
        <dbReference type="ARBA" id="ARBA00022729"/>
    </source>
</evidence>
<evidence type="ECO:0000313" key="7">
    <source>
        <dbReference type="EMBL" id="WNO03947.1"/>
    </source>
</evidence>
<keyword evidence="3" id="KW-0472">Membrane</keyword>
<dbReference type="Pfam" id="PF05818">
    <property type="entry name" value="TraT"/>
    <property type="match status" value="1"/>
</dbReference>
<keyword evidence="8" id="KW-1185">Reference proteome</keyword>
<protein>
    <submittedName>
        <fullName evidence="7">Complement resistance protein TraT</fullName>
    </submittedName>
</protein>
<name>A0ABZ0AZ12_9BURK</name>
<accession>A0ABZ0AZ12</accession>
<evidence type="ECO:0000256" key="3">
    <source>
        <dbReference type="ARBA" id="ARBA00023136"/>
    </source>
</evidence>
<evidence type="ECO:0000256" key="5">
    <source>
        <dbReference type="ARBA" id="ARBA00023288"/>
    </source>
</evidence>
<gene>
    <name evidence="7" type="primary">traT</name>
    <name evidence="7" type="ORF">RAN89_13630</name>
</gene>
<dbReference type="RefSeq" id="WP_313866818.1">
    <property type="nucleotide sequence ID" value="NZ_CP132507.1"/>
</dbReference>
<dbReference type="EMBL" id="CP132507">
    <property type="protein sequence ID" value="WNO03947.1"/>
    <property type="molecule type" value="Genomic_DNA"/>
</dbReference>
<proteinExistence type="predicted"/>